<accession>A0A2R7Y914</accession>
<name>A0A2R7Y914_9CREN</name>
<evidence type="ECO:0000256" key="3">
    <source>
        <dbReference type="ARBA" id="ARBA00022989"/>
    </source>
</evidence>
<feature type="transmembrane region" description="Helical" evidence="5">
    <location>
        <begin position="202"/>
        <end position="224"/>
    </location>
</feature>
<comment type="subcellular location">
    <subcellularLocation>
        <location evidence="1">Membrane</location>
        <topology evidence="1">Multi-pass membrane protein</topology>
    </subcellularLocation>
</comment>
<dbReference type="PANTHER" id="PTHR11040">
    <property type="entry name" value="ZINC/IRON TRANSPORTER"/>
    <property type="match status" value="1"/>
</dbReference>
<dbReference type="Pfam" id="PF02535">
    <property type="entry name" value="Zip"/>
    <property type="match status" value="1"/>
</dbReference>
<sequence length="256" mass="26941">MLEGLVTESLLVRISLIALIPFAATVFGSLIIFVNYRFGEVGLDFGLGFAAGVMIYVTFVNLLIPSIDYGGIVNSLTGFAVGVALVKVLDVLIPHTRLIRAPGGSKDRRAVARVVLIALAIAIHNIPEGLAVGSSSVYSLSDGFAVSLAIALQDVPEGLAVAVPVANYSKSAFKGFLVGAFSGFTEYLAAFIALVAVLDYEILTPFMMAVSAGAMVYIVIHEIVPEVFGHEHDEPATLGFFLGLLLVMVLSSSGYV</sequence>
<keyword evidence="4 5" id="KW-0472">Membrane</keyword>
<evidence type="ECO:0008006" key="8">
    <source>
        <dbReference type="Google" id="ProtNLM"/>
    </source>
</evidence>
<evidence type="ECO:0000313" key="7">
    <source>
        <dbReference type="Proteomes" id="UP000244093"/>
    </source>
</evidence>
<feature type="transmembrane region" description="Helical" evidence="5">
    <location>
        <begin position="236"/>
        <end position="255"/>
    </location>
</feature>
<evidence type="ECO:0000313" key="6">
    <source>
        <dbReference type="EMBL" id="PUA34024.1"/>
    </source>
</evidence>
<dbReference type="Proteomes" id="UP000244093">
    <property type="component" value="Unassembled WGS sequence"/>
</dbReference>
<dbReference type="EMBL" id="NBVN01000001">
    <property type="protein sequence ID" value="PUA34024.1"/>
    <property type="molecule type" value="Genomic_DNA"/>
</dbReference>
<gene>
    <name evidence="6" type="ORF">B7O98_01020</name>
</gene>
<feature type="transmembrane region" description="Helical" evidence="5">
    <location>
        <begin position="45"/>
        <end position="64"/>
    </location>
</feature>
<feature type="transmembrane region" description="Helical" evidence="5">
    <location>
        <begin position="110"/>
        <end position="126"/>
    </location>
</feature>
<evidence type="ECO:0000256" key="2">
    <source>
        <dbReference type="ARBA" id="ARBA00022692"/>
    </source>
</evidence>
<evidence type="ECO:0000256" key="5">
    <source>
        <dbReference type="SAM" id="Phobius"/>
    </source>
</evidence>
<feature type="transmembrane region" description="Helical" evidence="5">
    <location>
        <begin position="175"/>
        <end position="196"/>
    </location>
</feature>
<proteinExistence type="predicted"/>
<organism evidence="6 7">
    <name type="scientific">Zestosphaera tikiterensis</name>
    <dbReference type="NCBI Taxonomy" id="1973259"/>
    <lineage>
        <taxon>Archaea</taxon>
        <taxon>Thermoproteota</taxon>
        <taxon>Thermoprotei</taxon>
        <taxon>Desulfurococcales</taxon>
        <taxon>Desulfurococcaceae</taxon>
        <taxon>Zestosphaera</taxon>
    </lineage>
</organism>
<comment type="caution">
    <text evidence="6">The sequence shown here is derived from an EMBL/GenBank/DDBJ whole genome shotgun (WGS) entry which is preliminary data.</text>
</comment>
<feature type="transmembrane region" description="Helical" evidence="5">
    <location>
        <begin position="70"/>
        <end position="89"/>
    </location>
</feature>
<evidence type="ECO:0000256" key="1">
    <source>
        <dbReference type="ARBA" id="ARBA00004141"/>
    </source>
</evidence>
<dbReference type="InterPro" id="IPR003689">
    <property type="entry name" value="ZIP"/>
</dbReference>
<keyword evidence="2 5" id="KW-0812">Transmembrane</keyword>
<feature type="transmembrane region" description="Helical" evidence="5">
    <location>
        <begin position="12"/>
        <end position="33"/>
    </location>
</feature>
<dbReference type="AlphaFoldDB" id="A0A2R7Y914"/>
<dbReference type="PANTHER" id="PTHR11040:SF70">
    <property type="entry name" value="OS05G0316100 PROTEIN"/>
    <property type="match status" value="1"/>
</dbReference>
<protein>
    <recommendedName>
        <fullName evidence="8">ZIP family metal transporter</fullName>
    </recommendedName>
</protein>
<dbReference type="GO" id="GO:0016020">
    <property type="term" value="C:membrane"/>
    <property type="evidence" value="ECO:0007669"/>
    <property type="project" value="UniProtKB-SubCell"/>
</dbReference>
<reference evidence="6 7" key="1">
    <citation type="journal article" date="2018" name="Syst. Appl. Microbiol.">
        <title>A new symbiotic nanoarchaeote (Candidatus Nanoclepta minutus) and its host (Zestosphaera tikiterensis gen. nov., sp. nov.) from a New Zealand hot spring.</title>
        <authorList>
            <person name="St John E."/>
            <person name="Liu Y."/>
            <person name="Podar M."/>
            <person name="Stott M.B."/>
            <person name="Meneghin J."/>
            <person name="Chen Z."/>
            <person name="Lagutin K."/>
            <person name="Mitchell K."/>
            <person name="Reysenbach A.L."/>
        </authorList>
    </citation>
    <scope>NUCLEOTIDE SEQUENCE [LARGE SCALE GENOMIC DNA]</scope>
    <source>
        <strain evidence="6">NZ3</strain>
    </source>
</reference>
<evidence type="ECO:0000256" key="4">
    <source>
        <dbReference type="ARBA" id="ARBA00023136"/>
    </source>
</evidence>
<keyword evidence="3 5" id="KW-1133">Transmembrane helix</keyword>
<dbReference type="GO" id="GO:0005385">
    <property type="term" value="F:zinc ion transmembrane transporter activity"/>
    <property type="evidence" value="ECO:0007669"/>
    <property type="project" value="TreeGrafter"/>
</dbReference>